<keyword evidence="2" id="KW-1185">Reference proteome</keyword>
<dbReference type="GeneID" id="19488250"/>
<protein>
    <submittedName>
        <fullName evidence="1">Uncharacterized protein</fullName>
    </submittedName>
</protein>
<gene>
    <name evidence="1" type="primary">61</name>
    <name evidence="1" type="ORF">PBI_PHANTASTIC_61</name>
</gene>
<reference evidence="1 2" key="1">
    <citation type="submission" date="2014-02" db="EMBL/GenBank/DDBJ databases">
        <authorList>
            <person name="Meadows H.N."/>
            <person name="Fisher J.N.B."/>
            <person name="Gardner A.V."/>
            <person name="Merrill B.D."/>
            <person name="Hartmann K.A."/>
            <person name="Bailey M.E."/>
            <person name="Beckstead A.P."/>
            <person name="Deus L.M."/>
            <person name="Earl A.S."/>
            <person name="Easter R.A."/>
            <person name="Gibby P.D."/>
            <person name="Graves K.A."/>
            <person name="Ayer P.A."/>
            <person name="Heiner M.E."/>
            <person name="Herring J.A."/>
            <person name="Jaen A.D."/>
            <person name="Liu J.E."/>
            <person name="Manci A.M."/>
            <person name="Nielsen D.A."/>
            <person name="Paz H.C."/>
            <person name="Sabin N.R."/>
            <person name="Solomon M.B."/>
            <person name="Sutter R.A."/>
            <person name="Wake B.N."/>
            <person name="Willyerd H.J."/>
            <person name="Zimmerman L.J."/>
            <person name="Breakwell D.P."/>
            <person name="Burnett S.H."/>
            <person name="Grose J.H."/>
            <person name="Bradley K.W."/>
            <person name="Clarke D.Q."/>
            <person name="Lewis M.F."/>
            <person name="Barker L.P."/>
            <person name="Bailey C."/>
            <person name="Asai D.J."/>
            <person name="Garber M.L."/>
            <person name="Bowman C.A."/>
            <person name="Russell D.A."/>
            <person name="Pope W.H."/>
            <person name="Jacobs-Sera D."/>
            <person name="Hendrix R.W."/>
            <person name="Hatfull G.F."/>
        </authorList>
    </citation>
    <scope>NUCLEOTIDE SEQUENCE [LARGE SCALE GENOMIC DNA]</scope>
</reference>
<evidence type="ECO:0000313" key="2">
    <source>
        <dbReference type="Proteomes" id="UP000024443"/>
    </source>
</evidence>
<dbReference type="Proteomes" id="UP000024443">
    <property type="component" value="Segment"/>
</dbReference>
<evidence type="ECO:0000313" key="1">
    <source>
        <dbReference type="EMBL" id="AHY27124.1"/>
    </source>
</evidence>
<dbReference type="EMBL" id="KJ510415">
    <property type="protein sequence ID" value="AHY27124.1"/>
    <property type="molecule type" value="Genomic_DNA"/>
</dbReference>
<dbReference type="KEGG" id="vg:19488250"/>
<accession>A0A023W6Z1</accession>
<sequence length="41" mass="4837">MKYEIKIIVDSERSEDNVALYAEGVLMNHFDVEDLRVRPLE</sequence>
<organism evidence="1 2">
    <name type="scientific">Mycobacterium phage Phantastic</name>
    <dbReference type="NCBI Taxonomy" id="1486426"/>
    <lineage>
        <taxon>Viruses</taxon>
        <taxon>Duplodnaviria</taxon>
        <taxon>Heunggongvirae</taxon>
        <taxon>Uroviricota</taxon>
        <taxon>Caudoviricetes</taxon>
        <taxon>Veracruzvirus</taxon>
        <taxon>Veracruzvirus phantastic</taxon>
    </lineage>
</organism>
<dbReference type="OrthoDB" id="27380at10239"/>
<dbReference type="RefSeq" id="YP_009032546.1">
    <property type="nucleotide sequence ID" value="NC_024148.1"/>
</dbReference>
<name>A0A023W6Z1_9CAUD</name>
<proteinExistence type="predicted"/>